<comment type="caution">
    <text evidence="2">The sequence shown here is derived from an EMBL/GenBank/DDBJ whole genome shotgun (WGS) entry which is preliminary data.</text>
</comment>
<evidence type="ECO:0000313" key="2">
    <source>
        <dbReference type="EMBL" id="GCB91593.1"/>
    </source>
</evidence>
<dbReference type="EMBL" id="BHXC01000006">
    <property type="protein sequence ID" value="GCB91593.1"/>
    <property type="molecule type" value="Genomic_DNA"/>
</dbReference>
<dbReference type="Proteomes" id="UP000288351">
    <property type="component" value="Unassembled WGS sequence"/>
</dbReference>
<accession>A0A401R1W7</accession>
<reference evidence="2 3" key="1">
    <citation type="journal article" date="2019" name="Microbiol. Resour. Announc.">
        <title>Draft Genome Sequence of the Most Traditional epsilon-Poly-l-Lysine Producer, Streptomyces albulus NBRC14147.</title>
        <authorList>
            <person name="Yamanaka K."/>
            <person name="Hamano Y."/>
        </authorList>
    </citation>
    <scope>NUCLEOTIDE SEQUENCE [LARGE SCALE GENOMIC DNA]</scope>
    <source>
        <strain evidence="2 3">NBRC 14147</strain>
    </source>
</reference>
<proteinExistence type="predicted"/>
<feature type="transmembrane region" description="Helical" evidence="1">
    <location>
        <begin position="96"/>
        <end position="116"/>
    </location>
</feature>
<sequence>MLAFLVGKLDGGALGDLGTGRATRPVRHVYGEAKDMTTPVDAEQAWKDLQRIRVPQERVYDEVERCAQGDQRSTYVTAALMWLFLAGYGLKLPPWGSFLMLALYIGALVALGVVYSRRTRVRLHRSRYTWRSVATFLAGAVVSGGTIVLTSLVTERLALPYGNLIQATVSAGAFLLFVGPANRWAISRLRSRALGDRSPTTVHDEETDR</sequence>
<keyword evidence="1" id="KW-1133">Transmembrane helix</keyword>
<organism evidence="2 3">
    <name type="scientific">Streptomyces noursei</name>
    <name type="common">Streptomyces albulus</name>
    <dbReference type="NCBI Taxonomy" id="1971"/>
    <lineage>
        <taxon>Bacteria</taxon>
        <taxon>Bacillati</taxon>
        <taxon>Actinomycetota</taxon>
        <taxon>Actinomycetes</taxon>
        <taxon>Kitasatosporales</taxon>
        <taxon>Streptomycetaceae</taxon>
        <taxon>Streptomyces</taxon>
    </lineage>
</organism>
<feature type="transmembrane region" description="Helical" evidence="1">
    <location>
        <begin position="164"/>
        <end position="182"/>
    </location>
</feature>
<keyword evidence="1" id="KW-0812">Transmembrane</keyword>
<gene>
    <name evidence="2" type="ORF">SALB_04328</name>
</gene>
<dbReference type="AlphaFoldDB" id="A0A401R1W7"/>
<feature type="transmembrane region" description="Helical" evidence="1">
    <location>
        <begin position="128"/>
        <end position="152"/>
    </location>
</feature>
<keyword evidence="1" id="KW-0472">Membrane</keyword>
<evidence type="ECO:0000313" key="3">
    <source>
        <dbReference type="Proteomes" id="UP000288351"/>
    </source>
</evidence>
<protein>
    <submittedName>
        <fullName evidence="2">Uncharacterized protein</fullName>
    </submittedName>
</protein>
<evidence type="ECO:0000256" key="1">
    <source>
        <dbReference type="SAM" id="Phobius"/>
    </source>
</evidence>
<name>A0A401R1W7_STRNR</name>